<protein>
    <submittedName>
        <fullName evidence="6">TetR family transcriptional regulator</fullName>
    </submittedName>
</protein>
<sequence length="200" mass="20871">MEAEKNPAGQGAGEDRPMRADARRNEDALLAAAKAVFAAQGVDAPVRDIAAAAGVGVATLYRRFPGRADLVAAVFRHEVDTCAEAAGALAAEHPPLEALRRWLTLYTGFIATKAGLSKALHSRDPAFAPLPAYFESRLAPALAGLLRSAAEAGDIRGDVEAFDLLRALGNLSVPPRHEGDGHTGRMLGLLIDGLRFGAGA</sequence>
<dbReference type="Gene3D" id="1.10.357.10">
    <property type="entry name" value="Tetracycline Repressor, domain 2"/>
    <property type="match status" value="1"/>
</dbReference>
<dbReference type="InterPro" id="IPR009057">
    <property type="entry name" value="Homeodomain-like_sf"/>
</dbReference>
<evidence type="ECO:0000256" key="2">
    <source>
        <dbReference type="ARBA" id="ARBA00023125"/>
    </source>
</evidence>
<proteinExistence type="predicted"/>
<keyword evidence="7" id="KW-1185">Reference proteome</keyword>
<name>A0A6L8VFK4_9RHOB</name>
<comment type="caution">
    <text evidence="6">The sequence shown here is derived from an EMBL/GenBank/DDBJ whole genome shotgun (WGS) entry which is preliminary data.</text>
</comment>
<dbReference type="GO" id="GO:0003700">
    <property type="term" value="F:DNA-binding transcription factor activity"/>
    <property type="evidence" value="ECO:0007669"/>
    <property type="project" value="TreeGrafter"/>
</dbReference>
<dbReference type="SUPFAM" id="SSF48498">
    <property type="entry name" value="Tetracyclin repressor-like, C-terminal domain"/>
    <property type="match status" value="1"/>
</dbReference>
<dbReference type="PROSITE" id="PS50977">
    <property type="entry name" value="HTH_TETR_2"/>
    <property type="match status" value="1"/>
</dbReference>
<dbReference type="SUPFAM" id="SSF46689">
    <property type="entry name" value="Homeodomain-like"/>
    <property type="match status" value="1"/>
</dbReference>
<dbReference type="PRINTS" id="PR00455">
    <property type="entry name" value="HTHTETR"/>
</dbReference>
<evidence type="ECO:0000256" key="1">
    <source>
        <dbReference type="ARBA" id="ARBA00023015"/>
    </source>
</evidence>
<dbReference type="PANTHER" id="PTHR30055:SF234">
    <property type="entry name" value="HTH-TYPE TRANSCRIPTIONAL REGULATOR BETI"/>
    <property type="match status" value="1"/>
</dbReference>
<dbReference type="Proteomes" id="UP000477083">
    <property type="component" value="Unassembled WGS sequence"/>
</dbReference>
<keyword evidence="1" id="KW-0805">Transcription regulation</keyword>
<evidence type="ECO:0000256" key="4">
    <source>
        <dbReference type="PROSITE-ProRule" id="PRU00335"/>
    </source>
</evidence>
<feature type="domain" description="HTH tetR-type" evidence="5">
    <location>
        <begin position="23"/>
        <end position="82"/>
    </location>
</feature>
<dbReference type="InterPro" id="IPR036271">
    <property type="entry name" value="Tet_transcr_reg_TetR-rel_C_sf"/>
</dbReference>
<dbReference type="Pfam" id="PF00440">
    <property type="entry name" value="TetR_N"/>
    <property type="match status" value="1"/>
</dbReference>
<dbReference type="Pfam" id="PF21597">
    <property type="entry name" value="TetR_C_43"/>
    <property type="match status" value="1"/>
</dbReference>
<gene>
    <name evidence="6" type="ORF">GS660_07660</name>
</gene>
<dbReference type="EMBL" id="WWNR01000004">
    <property type="protein sequence ID" value="MZQ88974.1"/>
    <property type="molecule type" value="Genomic_DNA"/>
</dbReference>
<evidence type="ECO:0000313" key="7">
    <source>
        <dbReference type="Proteomes" id="UP000477083"/>
    </source>
</evidence>
<feature type="DNA-binding region" description="H-T-H motif" evidence="4">
    <location>
        <begin position="45"/>
        <end position="64"/>
    </location>
</feature>
<keyword evidence="2 4" id="KW-0238">DNA-binding</keyword>
<organism evidence="6 7">
    <name type="scientific">Frigidibacter albus</name>
    <dbReference type="NCBI Taxonomy" id="1465486"/>
    <lineage>
        <taxon>Bacteria</taxon>
        <taxon>Pseudomonadati</taxon>
        <taxon>Pseudomonadota</taxon>
        <taxon>Alphaproteobacteria</taxon>
        <taxon>Rhodobacterales</taxon>
        <taxon>Paracoccaceae</taxon>
        <taxon>Frigidibacter</taxon>
    </lineage>
</organism>
<evidence type="ECO:0000256" key="3">
    <source>
        <dbReference type="ARBA" id="ARBA00023163"/>
    </source>
</evidence>
<dbReference type="InterPro" id="IPR049445">
    <property type="entry name" value="TetR_SbtR-like_C"/>
</dbReference>
<reference evidence="6 7" key="1">
    <citation type="submission" date="2020-01" db="EMBL/GenBank/DDBJ databases">
        <title>Frigidibacter albus SP32T (=CGMCC 1.13995T).</title>
        <authorList>
            <person name="Liao X."/>
        </authorList>
    </citation>
    <scope>NUCLEOTIDE SEQUENCE [LARGE SCALE GENOMIC DNA]</scope>
    <source>
        <strain evidence="6 7">SP32</strain>
    </source>
</reference>
<dbReference type="AlphaFoldDB" id="A0A6L8VFK4"/>
<dbReference type="OrthoDB" id="9795011at2"/>
<dbReference type="InterPro" id="IPR050109">
    <property type="entry name" value="HTH-type_TetR-like_transc_reg"/>
</dbReference>
<dbReference type="PANTHER" id="PTHR30055">
    <property type="entry name" value="HTH-TYPE TRANSCRIPTIONAL REGULATOR RUTR"/>
    <property type="match status" value="1"/>
</dbReference>
<dbReference type="GO" id="GO:0000976">
    <property type="term" value="F:transcription cis-regulatory region binding"/>
    <property type="evidence" value="ECO:0007669"/>
    <property type="project" value="TreeGrafter"/>
</dbReference>
<dbReference type="InterPro" id="IPR001647">
    <property type="entry name" value="HTH_TetR"/>
</dbReference>
<accession>A0A6L8VFK4</accession>
<keyword evidence="3" id="KW-0804">Transcription</keyword>
<evidence type="ECO:0000313" key="6">
    <source>
        <dbReference type="EMBL" id="MZQ88974.1"/>
    </source>
</evidence>
<evidence type="ECO:0000259" key="5">
    <source>
        <dbReference type="PROSITE" id="PS50977"/>
    </source>
</evidence>
<dbReference type="RefSeq" id="WP_161345129.1">
    <property type="nucleotide sequence ID" value="NZ_BMGW01000004.1"/>
</dbReference>